<organism evidence="7">
    <name type="scientific">Flavobacterium sp. WC2409</name>
    <dbReference type="NCBI Taxonomy" id="3234139"/>
    <lineage>
        <taxon>Bacteria</taxon>
        <taxon>Pseudomonadati</taxon>
        <taxon>Bacteroidota</taxon>
        <taxon>Flavobacteriia</taxon>
        <taxon>Flavobacteriales</taxon>
        <taxon>Flavobacteriaceae</taxon>
        <taxon>Flavobacterium</taxon>
    </lineage>
</organism>
<evidence type="ECO:0000256" key="1">
    <source>
        <dbReference type="ARBA" id="ARBA00007951"/>
    </source>
</evidence>
<dbReference type="PROSITE" id="PS50022">
    <property type="entry name" value="FA58C_3"/>
    <property type="match status" value="2"/>
</dbReference>
<dbReference type="SUPFAM" id="SSF51445">
    <property type="entry name" value="(Trans)glycosidases"/>
    <property type="match status" value="1"/>
</dbReference>
<sequence>MKDVSLFISFLFIVLCTSCKESVKAPKPYGPLPTQKQINWQEMESYAFIHFSLNTFTNKEWGYGDESPQLFDPTALDTHQWARVVKEAGMKGIILVAKHHDGFCLWPSKYTERSVKNSPWKNGKGDVVKELAEACREYNLKLGLYLSPWDRNNPDYGKPEYITYFRNQLKELLTNYGDVFEMWFDGANGGDGYYGGANETRKINTLEYYKWDETYQLIYKIAPKTLVWGVGPSEARWIGNEEGYANETNWSLLRQKDELAGKVPYTDFMSGHEDGEKWVPGETNVSIRPGWFYHTIEDDKVHSLDEMVDFYYQSVGRNSTFLLNLPPDKRGLINENDVARLQEFSAVIKADFKIELLAASTVSTDSYRGSESEYAAKNVIDGDKNTYWATDDNVKKASLLFEFNKPTAVNRILLQEYIKLGQRVKAFNVEAKVGGQWKTIAKQTTIGYKRILRFDRVVVSALRVNVTDSKASIVIANIEAFNAPTFVRMPNIQRDNKGLVTMKSDVGNSIFYTVDGSVPTMNSTLYKGAFKYDAAVEIKAFTRNTKENISSAIKKVKYGQSKEKWRIVSISSGDLNRANRIIDGNPTTDYSFGDGTNKLPQEVVLDMGSILTINGFTYVPQQVGNNLNLISYYEFYTSLDGNQWNKQSEGEFSNIKNNPIEQVKTFESVKAKYLRFVAKAGVGKIQTVSIAEINVIEKQQTNKGDYKNN</sequence>
<dbReference type="GO" id="GO:0016139">
    <property type="term" value="P:glycoside catabolic process"/>
    <property type="evidence" value="ECO:0007669"/>
    <property type="project" value="TreeGrafter"/>
</dbReference>
<dbReference type="Gene3D" id="3.20.20.80">
    <property type="entry name" value="Glycosidases"/>
    <property type="match status" value="1"/>
</dbReference>
<dbReference type="Gene3D" id="2.60.120.260">
    <property type="entry name" value="Galactose-binding domain-like"/>
    <property type="match status" value="2"/>
</dbReference>
<dbReference type="Pfam" id="PF01120">
    <property type="entry name" value="Alpha_L_fucos"/>
    <property type="match status" value="1"/>
</dbReference>
<evidence type="ECO:0000259" key="6">
    <source>
        <dbReference type="PROSITE" id="PS50022"/>
    </source>
</evidence>
<dbReference type="PANTHER" id="PTHR10030">
    <property type="entry name" value="ALPHA-L-FUCOSIDASE"/>
    <property type="match status" value="1"/>
</dbReference>
<dbReference type="RefSeq" id="WP_369753921.1">
    <property type="nucleotide sequence ID" value="NZ_CP165625.1"/>
</dbReference>
<feature type="domain" description="F5/8 type C" evidence="6">
    <location>
        <begin position="345"/>
        <end position="483"/>
    </location>
</feature>
<dbReference type="InterPro" id="IPR008979">
    <property type="entry name" value="Galactose-bd-like_sf"/>
</dbReference>
<gene>
    <name evidence="7" type="ORF">AB3G34_07350</name>
</gene>
<dbReference type="InterPro" id="IPR000421">
    <property type="entry name" value="FA58C"/>
</dbReference>
<evidence type="ECO:0000256" key="4">
    <source>
        <dbReference type="ARBA" id="ARBA00022801"/>
    </source>
</evidence>
<dbReference type="PANTHER" id="PTHR10030:SF37">
    <property type="entry name" value="ALPHA-L-FUCOSIDASE-RELATED"/>
    <property type="match status" value="1"/>
</dbReference>
<keyword evidence="5" id="KW-0326">Glycosidase</keyword>
<evidence type="ECO:0000313" key="7">
    <source>
        <dbReference type="EMBL" id="XDU96922.1"/>
    </source>
</evidence>
<dbReference type="FunFam" id="3.20.20.80:FF:000052">
    <property type="entry name" value="Putative alpha-L-fucosidase 1"/>
    <property type="match status" value="1"/>
</dbReference>
<evidence type="ECO:0000256" key="5">
    <source>
        <dbReference type="ARBA" id="ARBA00023295"/>
    </source>
</evidence>
<dbReference type="GO" id="GO:0006004">
    <property type="term" value="P:fucose metabolic process"/>
    <property type="evidence" value="ECO:0007669"/>
    <property type="project" value="TreeGrafter"/>
</dbReference>
<keyword evidence="4" id="KW-0378">Hydrolase</keyword>
<dbReference type="Pfam" id="PF00754">
    <property type="entry name" value="F5_F8_type_C"/>
    <property type="match status" value="2"/>
</dbReference>
<comment type="similarity">
    <text evidence="1">Belongs to the glycosyl hydrolase 29 family.</text>
</comment>
<feature type="domain" description="F5/8 type C" evidence="6">
    <location>
        <begin position="550"/>
        <end position="698"/>
    </location>
</feature>
<dbReference type="InterPro" id="IPR017853">
    <property type="entry name" value="GH"/>
</dbReference>
<dbReference type="EC" id="3.2.1.51" evidence="2"/>
<dbReference type="EMBL" id="CP165625">
    <property type="protein sequence ID" value="XDU96922.1"/>
    <property type="molecule type" value="Genomic_DNA"/>
</dbReference>
<dbReference type="SUPFAM" id="SSF49785">
    <property type="entry name" value="Galactose-binding domain-like"/>
    <property type="match status" value="2"/>
</dbReference>
<name>A0AB39W6L4_9FLAO</name>
<evidence type="ECO:0000256" key="3">
    <source>
        <dbReference type="ARBA" id="ARBA00022729"/>
    </source>
</evidence>
<keyword evidence="3" id="KW-0732">Signal</keyword>
<proteinExistence type="inferred from homology"/>
<reference evidence="7" key="1">
    <citation type="submission" date="2024-07" db="EMBL/GenBank/DDBJ databases">
        <authorList>
            <person name="Biller S.J."/>
        </authorList>
    </citation>
    <scope>NUCLEOTIDE SEQUENCE</scope>
    <source>
        <strain evidence="7">WC2409</strain>
    </source>
</reference>
<dbReference type="SMART" id="SM00812">
    <property type="entry name" value="Alpha_L_fucos"/>
    <property type="match status" value="1"/>
</dbReference>
<dbReference type="Pfam" id="PF13290">
    <property type="entry name" value="CHB_HEX_C_1"/>
    <property type="match status" value="1"/>
</dbReference>
<protein>
    <recommendedName>
        <fullName evidence="2">alpha-L-fucosidase</fullName>
        <ecNumber evidence="2">3.2.1.51</ecNumber>
    </recommendedName>
</protein>
<dbReference type="AlphaFoldDB" id="A0AB39W6L4"/>
<accession>A0AB39W6L4</accession>
<dbReference type="InterPro" id="IPR057739">
    <property type="entry name" value="Glyco_hydro_29_N"/>
</dbReference>
<dbReference type="GO" id="GO:0005764">
    <property type="term" value="C:lysosome"/>
    <property type="evidence" value="ECO:0007669"/>
    <property type="project" value="TreeGrafter"/>
</dbReference>
<dbReference type="InterPro" id="IPR059177">
    <property type="entry name" value="GH29D-like_dom"/>
</dbReference>
<dbReference type="GO" id="GO:0004560">
    <property type="term" value="F:alpha-L-fucosidase activity"/>
    <property type="evidence" value="ECO:0007669"/>
    <property type="project" value="InterPro"/>
</dbReference>
<dbReference type="InterPro" id="IPR000933">
    <property type="entry name" value="Glyco_hydro_29"/>
</dbReference>
<evidence type="ECO:0000256" key="2">
    <source>
        <dbReference type="ARBA" id="ARBA00012662"/>
    </source>
</evidence>